<accession>A0A2Y9BEC9</accession>
<dbReference type="GO" id="GO:0043565">
    <property type="term" value="F:sequence-specific DNA binding"/>
    <property type="evidence" value="ECO:0007669"/>
    <property type="project" value="InterPro"/>
</dbReference>
<organism evidence="5 6">
    <name type="scientific">Faecalicatena orotica</name>
    <dbReference type="NCBI Taxonomy" id="1544"/>
    <lineage>
        <taxon>Bacteria</taxon>
        <taxon>Bacillati</taxon>
        <taxon>Bacillota</taxon>
        <taxon>Clostridia</taxon>
        <taxon>Lachnospirales</taxon>
        <taxon>Lachnospiraceae</taxon>
        <taxon>Faecalicatena</taxon>
    </lineage>
</organism>
<dbReference type="RefSeq" id="WP_109731685.1">
    <property type="nucleotide sequence ID" value="NZ_BAAACK010000003.1"/>
</dbReference>
<evidence type="ECO:0000256" key="3">
    <source>
        <dbReference type="ARBA" id="ARBA00023163"/>
    </source>
</evidence>
<dbReference type="Pfam" id="PF12833">
    <property type="entry name" value="HTH_18"/>
    <property type="match status" value="1"/>
</dbReference>
<comment type="caution">
    <text evidence="5">The sequence shown here is derived from an EMBL/GenBank/DDBJ whole genome shotgun (WGS) entry which is preliminary data.</text>
</comment>
<proteinExistence type="predicted"/>
<dbReference type="Proteomes" id="UP000245845">
    <property type="component" value="Unassembled WGS sequence"/>
</dbReference>
<dbReference type="GO" id="GO:0003700">
    <property type="term" value="F:DNA-binding transcription factor activity"/>
    <property type="evidence" value="ECO:0007669"/>
    <property type="project" value="InterPro"/>
</dbReference>
<keyword evidence="3" id="KW-0804">Transcription</keyword>
<evidence type="ECO:0000256" key="2">
    <source>
        <dbReference type="ARBA" id="ARBA00023125"/>
    </source>
</evidence>
<dbReference type="EMBL" id="QGDL01000008">
    <property type="protein sequence ID" value="PWJ28495.1"/>
    <property type="molecule type" value="Genomic_DNA"/>
</dbReference>
<evidence type="ECO:0000256" key="1">
    <source>
        <dbReference type="ARBA" id="ARBA00023015"/>
    </source>
</evidence>
<keyword evidence="1" id="KW-0805">Transcription regulation</keyword>
<dbReference type="PANTHER" id="PTHR43280">
    <property type="entry name" value="ARAC-FAMILY TRANSCRIPTIONAL REGULATOR"/>
    <property type="match status" value="1"/>
</dbReference>
<protein>
    <submittedName>
        <fullName evidence="5">AraC-like DNA-binding protein</fullName>
    </submittedName>
</protein>
<dbReference type="PROSITE" id="PS01124">
    <property type="entry name" value="HTH_ARAC_FAMILY_2"/>
    <property type="match status" value="1"/>
</dbReference>
<dbReference type="PANTHER" id="PTHR43280:SF2">
    <property type="entry name" value="HTH-TYPE TRANSCRIPTIONAL REGULATOR EXSA"/>
    <property type="match status" value="1"/>
</dbReference>
<dbReference type="AlphaFoldDB" id="A0A2Y9BEC9"/>
<dbReference type="Gene3D" id="1.10.10.60">
    <property type="entry name" value="Homeodomain-like"/>
    <property type="match status" value="2"/>
</dbReference>
<dbReference type="InterPro" id="IPR009057">
    <property type="entry name" value="Homeodomain-like_sf"/>
</dbReference>
<gene>
    <name evidence="5" type="ORF">A8806_10810</name>
</gene>
<feature type="domain" description="HTH araC/xylS-type" evidence="4">
    <location>
        <begin position="301"/>
        <end position="399"/>
    </location>
</feature>
<reference evidence="5 6" key="1">
    <citation type="submission" date="2018-05" db="EMBL/GenBank/DDBJ databases">
        <title>The Hungate 1000. A catalogue of reference genomes from the rumen microbiome.</title>
        <authorList>
            <person name="Kelly W."/>
        </authorList>
    </citation>
    <scope>NUCLEOTIDE SEQUENCE [LARGE SCALE GENOMIC DNA]</scope>
    <source>
        <strain evidence="5 6">NLAE-zl-C242</strain>
    </source>
</reference>
<evidence type="ECO:0000313" key="5">
    <source>
        <dbReference type="EMBL" id="PWJ28495.1"/>
    </source>
</evidence>
<dbReference type="SUPFAM" id="SSF46689">
    <property type="entry name" value="Homeodomain-like"/>
    <property type="match status" value="2"/>
</dbReference>
<evidence type="ECO:0000259" key="4">
    <source>
        <dbReference type="PROSITE" id="PS01124"/>
    </source>
</evidence>
<dbReference type="SMART" id="SM00342">
    <property type="entry name" value="HTH_ARAC"/>
    <property type="match status" value="1"/>
</dbReference>
<name>A0A2Y9BEC9_9FIRM</name>
<dbReference type="OrthoDB" id="2032459at2"/>
<evidence type="ECO:0000313" key="6">
    <source>
        <dbReference type="Proteomes" id="UP000245845"/>
    </source>
</evidence>
<keyword evidence="2 5" id="KW-0238">DNA-binding</keyword>
<sequence length="403" mass="46407">MTTEQKLSFFQELINCSYPLYHWEYDSSMNLLSSNWTKELFSGDFFSYIGFHKLIQKHISDGNQSPVILEAGYNLIWIAGFEFRDMQLHRCYFIGPVLSGRDSHMKIRKRLDSYELSAKLRFTIFKTFEEIPSIPNNIVTQYAVMLHYCLNHEKVVSGDVRYLNPYASDKDTAVRTDTSTHTGIWVNEQKLLKMISEGDPHYKEALQQSSSLSYGVKAEFGDPIRSHKNNSLVLLTLCSRACIEGGLSPTIAYDLNDYYAKRIEECKSLTDTTNLCSEMLEDFVARVREAKEQESVSGLIQNACEYIKNHLTEPLSIKVLAHNTGYSEYYFSHKFKKEMGCSVNDYILQNRLEQAKLLLAGTNDSIQTISDNLSFSNRSYFYTCFTRHVGISPSEYRRKNGKL</sequence>
<keyword evidence="6" id="KW-1185">Reference proteome</keyword>
<dbReference type="InterPro" id="IPR018060">
    <property type="entry name" value="HTH_AraC"/>
</dbReference>